<comment type="subcellular location">
    <subcellularLocation>
        <location evidence="1 7">Cell outer membrane</location>
        <topology evidence="1 7">Multi-pass membrane protein</topology>
    </subcellularLocation>
</comment>
<keyword evidence="4 7" id="KW-0812">Transmembrane</keyword>
<accession>A0A179DAE2</accession>
<dbReference type="EMBL" id="LWHJ01000032">
    <property type="protein sequence ID" value="OAQ38015.1"/>
    <property type="molecule type" value="Genomic_DNA"/>
</dbReference>
<dbReference type="SUPFAM" id="SSF56935">
    <property type="entry name" value="Porins"/>
    <property type="match status" value="1"/>
</dbReference>
<dbReference type="NCBIfam" id="TIGR04056">
    <property type="entry name" value="OMP_RagA_SusC"/>
    <property type="match status" value="1"/>
</dbReference>
<dbReference type="InterPro" id="IPR036942">
    <property type="entry name" value="Beta-barrel_TonB_sf"/>
</dbReference>
<dbReference type="Gene3D" id="2.60.40.1120">
    <property type="entry name" value="Carboxypeptidase-like, regulatory domain"/>
    <property type="match status" value="1"/>
</dbReference>
<evidence type="ECO:0000256" key="8">
    <source>
        <dbReference type="SAM" id="SignalP"/>
    </source>
</evidence>
<keyword evidence="6 7" id="KW-0998">Cell outer membrane</keyword>
<dbReference type="InterPro" id="IPR012910">
    <property type="entry name" value="Plug_dom"/>
</dbReference>
<evidence type="ECO:0000256" key="2">
    <source>
        <dbReference type="ARBA" id="ARBA00022448"/>
    </source>
</evidence>
<keyword evidence="11" id="KW-1185">Reference proteome</keyword>
<dbReference type="RefSeq" id="WP_068823837.1">
    <property type="nucleotide sequence ID" value="NZ_LWHJ01000032.1"/>
</dbReference>
<dbReference type="SUPFAM" id="SSF49464">
    <property type="entry name" value="Carboxypeptidase regulatory domain-like"/>
    <property type="match status" value="1"/>
</dbReference>
<comment type="caution">
    <text evidence="10">The sequence shown here is derived from an EMBL/GenBank/DDBJ whole genome shotgun (WGS) entry which is preliminary data.</text>
</comment>
<dbReference type="Gene3D" id="2.40.170.20">
    <property type="entry name" value="TonB-dependent receptor, beta-barrel domain"/>
    <property type="match status" value="1"/>
</dbReference>
<dbReference type="Pfam" id="PF07715">
    <property type="entry name" value="Plug"/>
    <property type="match status" value="1"/>
</dbReference>
<dbReference type="FunFam" id="2.170.130.10:FF:000008">
    <property type="entry name" value="SusC/RagA family TonB-linked outer membrane protein"/>
    <property type="match status" value="1"/>
</dbReference>
<dbReference type="NCBIfam" id="TIGR04057">
    <property type="entry name" value="SusC_RagA_signa"/>
    <property type="match status" value="1"/>
</dbReference>
<gene>
    <name evidence="10" type="ORF">A5893_16765</name>
</gene>
<evidence type="ECO:0000256" key="7">
    <source>
        <dbReference type="PROSITE-ProRule" id="PRU01360"/>
    </source>
</evidence>
<dbReference type="Gene3D" id="2.170.130.10">
    <property type="entry name" value="TonB-dependent receptor, plug domain"/>
    <property type="match status" value="1"/>
</dbReference>
<name>A0A179DAE2_9SPHI</name>
<proteinExistence type="inferred from homology"/>
<dbReference type="STRING" id="1826909.A5893_16765"/>
<dbReference type="InterPro" id="IPR023996">
    <property type="entry name" value="TonB-dep_OMP_SusC/RagA"/>
</dbReference>
<dbReference type="Pfam" id="PF13715">
    <property type="entry name" value="CarbopepD_reg_2"/>
    <property type="match status" value="1"/>
</dbReference>
<protein>
    <submittedName>
        <fullName evidence="10">SusC/RagA family protein</fullName>
    </submittedName>
</protein>
<evidence type="ECO:0000256" key="3">
    <source>
        <dbReference type="ARBA" id="ARBA00022452"/>
    </source>
</evidence>
<dbReference type="InterPro" id="IPR037066">
    <property type="entry name" value="Plug_dom_sf"/>
</dbReference>
<dbReference type="GO" id="GO:0009279">
    <property type="term" value="C:cell outer membrane"/>
    <property type="evidence" value="ECO:0007669"/>
    <property type="project" value="UniProtKB-SubCell"/>
</dbReference>
<dbReference type="AlphaFoldDB" id="A0A179DAE2"/>
<evidence type="ECO:0000256" key="4">
    <source>
        <dbReference type="ARBA" id="ARBA00022692"/>
    </source>
</evidence>
<keyword evidence="8" id="KW-0732">Signal</keyword>
<organism evidence="10 11">
    <name type="scientific">Pedobacter psychrophilus</name>
    <dbReference type="NCBI Taxonomy" id="1826909"/>
    <lineage>
        <taxon>Bacteria</taxon>
        <taxon>Pseudomonadati</taxon>
        <taxon>Bacteroidota</taxon>
        <taxon>Sphingobacteriia</taxon>
        <taxon>Sphingobacteriales</taxon>
        <taxon>Sphingobacteriaceae</taxon>
        <taxon>Pedobacter</taxon>
    </lineage>
</organism>
<evidence type="ECO:0000256" key="1">
    <source>
        <dbReference type="ARBA" id="ARBA00004571"/>
    </source>
</evidence>
<dbReference type="InterPro" id="IPR008969">
    <property type="entry name" value="CarboxyPept-like_regulatory"/>
</dbReference>
<keyword evidence="5 7" id="KW-0472">Membrane</keyword>
<feature type="chain" id="PRO_5008100273" evidence="8">
    <location>
        <begin position="23"/>
        <end position="1082"/>
    </location>
</feature>
<dbReference type="OrthoDB" id="9768177at2"/>
<evidence type="ECO:0000313" key="11">
    <source>
        <dbReference type="Proteomes" id="UP000078459"/>
    </source>
</evidence>
<reference evidence="10 11" key="1">
    <citation type="submission" date="2016-04" db="EMBL/GenBank/DDBJ databases">
        <authorList>
            <person name="Evans L.H."/>
            <person name="Alamgir A."/>
            <person name="Owens N."/>
            <person name="Weber N.D."/>
            <person name="Virtaneva K."/>
            <person name="Barbian K."/>
            <person name="Babar A."/>
            <person name="Rosenke K."/>
        </authorList>
    </citation>
    <scope>NUCLEOTIDE SEQUENCE [LARGE SCALE GENOMIC DNA]</scope>
    <source>
        <strain evidence="10 11">CCM 8644</strain>
    </source>
</reference>
<dbReference type="InterPro" id="IPR023997">
    <property type="entry name" value="TonB-dep_OMP_SusC/RagA_CS"/>
</dbReference>
<keyword evidence="2 7" id="KW-0813">Transport</keyword>
<sequence>MMRKLLKLFILFLLFNHSNLLAQNIIIKGSVISNLDKQPLIGASVGIKGTTKGTITDDKGNYTLSIPTKDVSKTILIARYIGFIAAEISVANKTIVNFSLIEDALQLKEVVAIGYATIGRKDLTGAVSSINAKQLKDIPLSSAAEALTGRLAGVQVTSSEGAPGAEVQIKIRGGGSITQDNSPLYIIDGIQVEDGLNNISPQDIESIDVLKDASSTSIYGARGANGVIIITTKGGKDAKPQVTYSNILGIKSLSKKLDVMNPYEYVVRQYEKSRGLTNTESSFQTRYGTWADIEQYKNVPFIDWQEQTFGNDAFMQTHNFGINGGNKISQYNLSLTSNNEDGIMINSSLKRKLVNFRFDTQVSEGLKAGFNVRFSDQDIGGSGTSNDGSSTLNTLRHTIKFRPLEAGGISLDEDDEQYYSDTNTGNAIGIINPIQLSNALFRNRSARVINLNGYANYKFDKHFSFRSTLGINYNNQLLENFEDGITSRARIVGANLPIVGVLQTDLNTLLNSNVLTYNFTKSKKHKLDILLGNELYNITSNTEDNQLRYFPANISSEKALGQLNLGTIFPGYPITNKAESKTVSFFGRSNYSFNQKYLASLSLRADASSRFSEENRWGYFPSGAFAWRISEEKFLEDIPIISDLKLRLSYGSAGNDRISDYLYQNIYTASARYALNEQIIPAYAAANLANKNLVWETTISKNIGLDISLWKDKVQLTVDAYKNKVNNLLINVPIPSTTGYNTQLQNIGNTSNKGLEFQLSAVTINKKNFSWNNTFNISFNRNKIEKLANNQSSYFENSGFGISGQPADYIVKVGEPVGTMYGYVNDGFYKTDDFNYDPATSIYTLKANVPNAAGVIGTPQPGWMKLKDLDGNNIINENDKTIIGNANPKFIGGLNQQFVYKNFDMSVFVNFVFGNDVYNANKIEFTNGYSSYTNSLSIVNNRWKTIDQNGNLVQQLITVGGQQVVTGAAPDVLNSINKDASTWIPISGVGAWFPTSWAIEDGSFLRINNITFGYTLPTKIVKHIGINKMRLYGTVNNLAVITGYSGYDPEVNTRRSVPVTPGVDYSAYPRNKTFIVGLNLSL</sequence>
<feature type="signal peptide" evidence="8">
    <location>
        <begin position="1"/>
        <end position="22"/>
    </location>
</feature>
<keyword evidence="3 7" id="KW-1134">Transmembrane beta strand</keyword>
<evidence type="ECO:0000259" key="9">
    <source>
        <dbReference type="Pfam" id="PF07715"/>
    </source>
</evidence>
<feature type="domain" description="TonB-dependent receptor plug" evidence="9">
    <location>
        <begin position="121"/>
        <end position="227"/>
    </location>
</feature>
<dbReference type="InterPro" id="IPR039426">
    <property type="entry name" value="TonB-dep_rcpt-like"/>
</dbReference>
<reference evidence="10 11" key="2">
    <citation type="submission" date="2016-06" db="EMBL/GenBank/DDBJ databases">
        <title>Pedobacter psychrophilus sp. nov., isolated from Antarctic fragmentary rock.</title>
        <authorList>
            <person name="Svec P."/>
        </authorList>
    </citation>
    <scope>NUCLEOTIDE SEQUENCE [LARGE SCALE GENOMIC DNA]</scope>
    <source>
        <strain evidence="10 11">CCM 8644</strain>
    </source>
</reference>
<evidence type="ECO:0000256" key="6">
    <source>
        <dbReference type="ARBA" id="ARBA00023237"/>
    </source>
</evidence>
<evidence type="ECO:0000256" key="5">
    <source>
        <dbReference type="ARBA" id="ARBA00023136"/>
    </source>
</evidence>
<dbReference type="PROSITE" id="PS52016">
    <property type="entry name" value="TONB_DEPENDENT_REC_3"/>
    <property type="match status" value="1"/>
</dbReference>
<evidence type="ECO:0000313" key="10">
    <source>
        <dbReference type="EMBL" id="OAQ38015.1"/>
    </source>
</evidence>
<comment type="similarity">
    <text evidence="7">Belongs to the TonB-dependent receptor family.</text>
</comment>
<dbReference type="Proteomes" id="UP000078459">
    <property type="component" value="Unassembled WGS sequence"/>
</dbReference>